<proteinExistence type="predicted"/>
<gene>
    <name evidence="2" type="ORF">MM415B02789_0007</name>
</gene>
<evidence type="ECO:0000256" key="1">
    <source>
        <dbReference type="SAM" id="MobiDB-lite"/>
    </source>
</evidence>
<feature type="compositionally biased region" description="Acidic residues" evidence="1">
    <location>
        <begin position="246"/>
        <end position="264"/>
    </location>
</feature>
<dbReference type="EMBL" id="MT142768">
    <property type="protein sequence ID" value="QJA88291.1"/>
    <property type="molecule type" value="Genomic_DNA"/>
</dbReference>
<reference evidence="2" key="1">
    <citation type="submission" date="2020-03" db="EMBL/GenBank/DDBJ databases">
        <title>The deep terrestrial virosphere.</title>
        <authorList>
            <person name="Holmfeldt K."/>
            <person name="Nilsson E."/>
            <person name="Simone D."/>
            <person name="Lopez-Fernandez M."/>
            <person name="Wu X."/>
            <person name="de Brujin I."/>
            <person name="Lundin D."/>
            <person name="Andersson A."/>
            <person name="Bertilsson S."/>
            <person name="Dopson M."/>
        </authorList>
    </citation>
    <scope>NUCLEOTIDE SEQUENCE</scope>
    <source>
        <strain evidence="2">MM415B02789</strain>
    </source>
</reference>
<protein>
    <submittedName>
        <fullName evidence="2">Uncharacterized protein</fullName>
    </submittedName>
</protein>
<name>A0A6M3L3X8_9ZZZZ</name>
<evidence type="ECO:0000313" key="2">
    <source>
        <dbReference type="EMBL" id="QJA88291.1"/>
    </source>
</evidence>
<sequence>MGRKKKQSMMLEPLPEERIDDDRFSILAPTLSNIVMYADYDIDDATLQLYNCASETALQTVETMMIVGMCRTMRRLQLSVFGETGEMLPVPVINYHLHKHKGKIEARRKEFLEKQKEATWEILHELSAEPNSMVYQRMANSAAIALERVISCMAESEIMADTLEIRDTLSSIKSLMDIDPLYMRGKLKREFQTMTKKTKATAAIKAEAYFEQLANFNKEANKDADYDELAEFTKGIVDRAGGGLDDALESPDGPEDSGAWEEAV</sequence>
<organism evidence="2">
    <name type="scientific">viral metagenome</name>
    <dbReference type="NCBI Taxonomy" id="1070528"/>
    <lineage>
        <taxon>unclassified sequences</taxon>
        <taxon>metagenomes</taxon>
        <taxon>organismal metagenomes</taxon>
    </lineage>
</organism>
<feature type="region of interest" description="Disordered" evidence="1">
    <location>
        <begin position="242"/>
        <end position="264"/>
    </location>
</feature>
<accession>A0A6M3L3X8</accession>
<dbReference type="AlphaFoldDB" id="A0A6M3L3X8"/>